<dbReference type="InterPro" id="IPR012919">
    <property type="entry name" value="SUN_dom"/>
</dbReference>
<evidence type="ECO:0000256" key="6">
    <source>
        <dbReference type="SAM" id="MobiDB-lite"/>
    </source>
</evidence>
<feature type="compositionally biased region" description="Low complexity" evidence="6">
    <location>
        <begin position="285"/>
        <end position="299"/>
    </location>
</feature>
<dbReference type="Proteomes" id="UP000747399">
    <property type="component" value="Unassembled WGS sequence"/>
</dbReference>
<organism evidence="10 11">
    <name type="scientific">Volvox africanus</name>
    <dbReference type="NCBI Taxonomy" id="51714"/>
    <lineage>
        <taxon>Eukaryota</taxon>
        <taxon>Viridiplantae</taxon>
        <taxon>Chlorophyta</taxon>
        <taxon>core chlorophytes</taxon>
        <taxon>Chlorophyceae</taxon>
        <taxon>CS clade</taxon>
        <taxon>Chlamydomonadales</taxon>
        <taxon>Volvocaceae</taxon>
        <taxon>Volvox</taxon>
    </lineage>
</organism>
<feature type="compositionally biased region" description="Low complexity" evidence="6">
    <location>
        <begin position="349"/>
        <end position="363"/>
    </location>
</feature>
<feature type="region of interest" description="Disordered" evidence="6">
    <location>
        <begin position="110"/>
        <end position="150"/>
    </location>
</feature>
<feature type="compositionally biased region" description="Low complexity" evidence="6">
    <location>
        <begin position="761"/>
        <end position="775"/>
    </location>
</feature>
<keyword evidence="3 7" id="KW-1133">Transmembrane helix</keyword>
<reference evidence="10" key="1">
    <citation type="journal article" date="2021" name="Proc. Natl. Acad. Sci. U.S.A.">
        <title>Three genomes in the algal genus Volvox reveal the fate of a haploid sex-determining region after a transition to homothallism.</title>
        <authorList>
            <person name="Yamamoto K."/>
            <person name="Hamaji T."/>
            <person name="Kawai-Toyooka H."/>
            <person name="Matsuzaki R."/>
            <person name="Takahashi F."/>
            <person name="Nishimura Y."/>
            <person name="Kawachi M."/>
            <person name="Noguchi H."/>
            <person name="Minakuchi Y."/>
            <person name="Umen J.G."/>
            <person name="Toyoda A."/>
            <person name="Nozaki H."/>
        </authorList>
    </citation>
    <scope>NUCLEOTIDE SEQUENCE</scope>
    <source>
        <strain evidence="10">NIES-3780</strain>
    </source>
</reference>
<dbReference type="GO" id="GO:0034975">
    <property type="term" value="P:protein folding in endoplasmic reticulum"/>
    <property type="evidence" value="ECO:0007669"/>
    <property type="project" value="TreeGrafter"/>
</dbReference>
<evidence type="ECO:0000256" key="1">
    <source>
        <dbReference type="ARBA" id="ARBA00004308"/>
    </source>
</evidence>
<keyword evidence="11" id="KW-1185">Reference proteome</keyword>
<dbReference type="GO" id="GO:0016020">
    <property type="term" value="C:membrane"/>
    <property type="evidence" value="ECO:0007669"/>
    <property type="project" value="InterPro"/>
</dbReference>
<proteinExistence type="predicted"/>
<evidence type="ECO:0000256" key="5">
    <source>
        <dbReference type="SAM" id="Coils"/>
    </source>
</evidence>
<feature type="compositionally biased region" description="Pro residues" evidence="6">
    <location>
        <begin position="334"/>
        <end position="348"/>
    </location>
</feature>
<name>A0A8J4ETJ2_9CHLO</name>
<feature type="compositionally biased region" description="Polar residues" evidence="6">
    <location>
        <begin position="250"/>
        <end position="261"/>
    </location>
</feature>
<feature type="region of interest" description="Disordered" evidence="6">
    <location>
        <begin position="794"/>
        <end position="868"/>
    </location>
</feature>
<sequence>MQRQLARLACFSLLILLFKLAAGDQVILESGDSFYVGDGTEGAVVSAEREATQSTIGQELLIPTDVPNVVTAGEAVDGREGRDCDANEFVVEVQGSPAAVSSSGGIALEVPAPKTSDMTPALTEGNLSDESSRPSTVLPRISTSQDQDSLKSIEFIPSGHNVLEATAQEPQLQFPQPQTPELFEVDSKDAAGQLAEAGGRDRGLAMVEEAGHDTAGSGLHPGTAKMPVTEATGQQQNISSPASSSAGQSLPPTQSPQNLSQVTAEPIVSTTGHAADAKLSTQLEQSTPPATHQPTATPSSAPPTSLPQPTQPPSQPPSQPSQPSPQLQPLQPQLQPPQLPPQPQPPQPQVTSAQPTTQTTQPDQQRKRSTHTAIPKPDEFVMSMPATDLSVSVLAAEASGSVVGQAGTQLGMVGEEVILDGHATVGVLPGGDVDGRLVSGEVGLSGPGVFEASLFSGGTGPSGAAAHGGMAAAAGSQISGGHLEDDEDDGRKINLAAASDGASIVAANKEAKRPDRLIDGDDDSYMKNACSASKWTIVELSQLGRVDEIKLTMKEMYSSRVREFVVKGRQSHPKKDGLVDYARGLDLDSWQLLGVFLAENRKGSQVFRLPRKARVRYLLLQVLSHYGTEEMCALNSLEVLGVTAAQELELALSRPLNARPQPTAAVNPQATTAGHRAGAQGRIATGTAQQAGQEAAPVWTAPGTGTPVAAPPTPVPQEAGQQRPPAQQQLSPQTQPHQQPQPPQPTQSNQQRQEQRDVPSGATGLTTGLTGATGAEPVANRGEALQPDRGSALEAATGVSGGPGTQEAPFDIVPGSSNSTSNGNSNGMGSNPGSSVTSSINNGSNVSNNGSSSSSSSSSSGNSSLGGVTSLAEEGSAAASGSVGCQLACDGSVPDGGELKPDTSDTIFAPGENRQQCEGTGSEVSVGTSHPSGPLPGKTDVTADQDLGGPAGAPEASRTPGAPGPDSIIATAAGAVSQGAFPTSPSSSAAQPGAGQACDAAVQGLSNGTTGMDSSGVEAEGPLLAAGSGGVSAGQPSSTEPMITDTLAEGSENGAAGGVARETQTVSVAVLTPVSGNEGAQCYATCASAPGGSGPAATASLGAQLAAADGAGGAGDTGSEQVKHATMTAALGQGVGAPAQSPNATGPLPSSGAPPSSGGGVPSQAATPAASPIGLVDQQQQERAVTAAPLADAATPTVGPMTTAASANGGAMTPASHPDTLSAAATVASSPAPTAQASVGQKAAVSGTSVPQTQPQAAPSLDSILSMLDLGASSKPRVSGNLFDVIKQEMMMLKLNQTRLWAYIHALVDALNARHEELEADAQAVEDKLELLDTSLATVAGQAVARANEAFMAPLAAMSERLSELEARAARAEAQGAAVLMYSSAVLGAAVIAAMGGGRWRAVRWSIVLLSLVNGAVALGLHVGLVRVTLEGYRQAAAGYVVGLLDQATKGAFNK</sequence>
<evidence type="ECO:0000256" key="7">
    <source>
        <dbReference type="SAM" id="Phobius"/>
    </source>
</evidence>
<evidence type="ECO:0000256" key="4">
    <source>
        <dbReference type="ARBA" id="ARBA00023136"/>
    </source>
</evidence>
<accession>A0A8J4ETJ2</accession>
<feature type="region of interest" description="Disordered" evidence="6">
    <location>
        <begin position="655"/>
        <end position="779"/>
    </location>
</feature>
<feature type="compositionally biased region" description="Polar residues" evidence="6">
    <location>
        <begin position="125"/>
        <end position="147"/>
    </location>
</feature>
<feature type="region of interest" description="Disordered" evidence="6">
    <location>
        <begin position="1005"/>
        <end position="1042"/>
    </location>
</feature>
<feature type="transmembrane region" description="Helical" evidence="7">
    <location>
        <begin position="1407"/>
        <end position="1425"/>
    </location>
</feature>
<dbReference type="FunFam" id="2.60.120.260:FF:000175">
    <property type="entry name" value="Sad1 / UNC family protein"/>
    <property type="match status" value="1"/>
</dbReference>
<feature type="compositionally biased region" description="Low complexity" evidence="6">
    <location>
        <begin position="324"/>
        <end position="333"/>
    </location>
</feature>
<feature type="chain" id="PRO_5035327823" description="SUN domain-containing protein" evidence="8">
    <location>
        <begin position="24"/>
        <end position="1455"/>
    </location>
</feature>
<keyword evidence="2 7" id="KW-0812">Transmembrane</keyword>
<evidence type="ECO:0000313" key="11">
    <source>
        <dbReference type="Proteomes" id="UP000747399"/>
    </source>
</evidence>
<keyword evidence="8" id="KW-0732">Signal</keyword>
<keyword evidence="4 7" id="KW-0472">Membrane</keyword>
<feature type="region of interest" description="Disordered" evidence="6">
    <location>
        <begin position="1134"/>
        <end position="1218"/>
    </location>
</feature>
<evidence type="ECO:0000256" key="2">
    <source>
        <dbReference type="ARBA" id="ARBA00022692"/>
    </source>
</evidence>
<feature type="region of interest" description="Disordered" evidence="6">
    <location>
        <begin position="894"/>
        <end position="969"/>
    </location>
</feature>
<feature type="compositionally biased region" description="Low complexity" evidence="6">
    <location>
        <begin position="676"/>
        <end position="708"/>
    </location>
</feature>
<dbReference type="PANTHER" id="PTHR12953">
    <property type="entry name" value="MEMBRANE PROTEIN CH1 RELATED"/>
    <property type="match status" value="1"/>
</dbReference>
<dbReference type="Pfam" id="PF07738">
    <property type="entry name" value="Sad1_UNC"/>
    <property type="match status" value="1"/>
</dbReference>
<feature type="compositionally biased region" description="Low complexity" evidence="6">
    <location>
        <begin position="1146"/>
        <end position="1156"/>
    </location>
</feature>
<dbReference type="GO" id="GO:0012505">
    <property type="term" value="C:endomembrane system"/>
    <property type="evidence" value="ECO:0007669"/>
    <property type="project" value="UniProtKB-SubCell"/>
</dbReference>
<feature type="coiled-coil region" evidence="5">
    <location>
        <begin position="1308"/>
        <end position="1375"/>
    </location>
</feature>
<feature type="compositionally biased region" description="Low complexity" evidence="6">
    <location>
        <begin position="724"/>
        <end position="738"/>
    </location>
</feature>
<evidence type="ECO:0000313" key="10">
    <source>
        <dbReference type="EMBL" id="GIL47253.1"/>
    </source>
</evidence>
<feature type="compositionally biased region" description="Polar residues" evidence="6">
    <location>
        <begin position="1246"/>
        <end position="1257"/>
    </location>
</feature>
<feature type="compositionally biased region" description="Pro residues" evidence="6">
    <location>
        <begin position="300"/>
        <end position="323"/>
    </location>
</feature>
<feature type="compositionally biased region" description="Low complexity" evidence="6">
    <location>
        <begin position="234"/>
        <end position="249"/>
    </location>
</feature>
<dbReference type="PANTHER" id="PTHR12953:SF0">
    <property type="entry name" value="SUN DOMAIN-CONTAINING OSSIFICATION FACTOR"/>
    <property type="match status" value="1"/>
</dbReference>
<feature type="transmembrane region" description="Helical" evidence="7">
    <location>
        <begin position="1376"/>
        <end position="1395"/>
    </location>
</feature>
<dbReference type="InterPro" id="IPR045120">
    <property type="entry name" value="Suco/Slp1-like"/>
</dbReference>
<feature type="compositionally biased region" description="Low complexity" evidence="6">
    <location>
        <begin position="815"/>
        <end position="868"/>
    </location>
</feature>
<evidence type="ECO:0000256" key="3">
    <source>
        <dbReference type="ARBA" id="ARBA00022989"/>
    </source>
</evidence>
<evidence type="ECO:0000259" key="9">
    <source>
        <dbReference type="PROSITE" id="PS51469"/>
    </source>
</evidence>
<comment type="caution">
    <text evidence="10">The sequence shown here is derived from an EMBL/GenBank/DDBJ whole genome shotgun (WGS) entry which is preliminary data.</text>
</comment>
<feature type="signal peptide" evidence="8">
    <location>
        <begin position="1"/>
        <end position="23"/>
    </location>
</feature>
<dbReference type="GO" id="GO:0005737">
    <property type="term" value="C:cytoplasm"/>
    <property type="evidence" value="ECO:0007669"/>
    <property type="project" value="TreeGrafter"/>
</dbReference>
<keyword evidence="5" id="KW-0175">Coiled coil</keyword>
<feature type="region of interest" description="Disordered" evidence="6">
    <location>
        <begin position="1238"/>
        <end position="1257"/>
    </location>
</feature>
<feature type="compositionally biased region" description="Polar residues" evidence="6">
    <location>
        <begin position="913"/>
        <end position="931"/>
    </location>
</feature>
<dbReference type="PROSITE" id="PS51469">
    <property type="entry name" value="SUN"/>
    <property type="match status" value="1"/>
</dbReference>
<comment type="subcellular location">
    <subcellularLocation>
        <location evidence="1">Endomembrane system</location>
    </subcellularLocation>
</comment>
<dbReference type="EMBL" id="BNCO01000004">
    <property type="protein sequence ID" value="GIL47253.1"/>
    <property type="molecule type" value="Genomic_DNA"/>
</dbReference>
<feature type="domain" description="SUN" evidence="9">
    <location>
        <begin position="475"/>
        <end position="644"/>
    </location>
</feature>
<feature type="region of interest" description="Disordered" evidence="6">
    <location>
        <begin position="231"/>
        <end position="261"/>
    </location>
</feature>
<gene>
    <name evidence="10" type="ORF">Vafri_4115</name>
</gene>
<feature type="region of interest" description="Disordered" evidence="6">
    <location>
        <begin position="283"/>
        <end position="378"/>
    </location>
</feature>
<evidence type="ECO:0000256" key="8">
    <source>
        <dbReference type="SAM" id="SignalP"/>
    </source>
</evidence>
<protein>
    <recommendedName>
        <fullName evidence="9">SUN domain-containing protein</fullName>
    </recommendedName>
</protein>
<feature type="compositionally biased region" description="Low complexity" evidence="6">
    <location>
        <begin position="1184"/>
        <end position="1198"/>
    </location>
</feature>
<dbReference type="Gene3D" id="2.60.120.260">
    <property type="entry name" value="Galactose-binding domain-like"/>
    <property type="match status" value="1"/>
</dbReference>